<dbReference type="PATRIC" id="fig|1179773.3.peg.5820"/>
<sequence length="251" mass="26571">MHSGQFHDVVITPDRVLRYPKTAAAAAELPGRAALLEQLGTLDLGTAIPRPLAAIRPAPLGEYHLVLTRVPGEPLDQSGVDVAIDVVAREFARVLRALSEVDFPDVVPVADPLRWSKFADGVRAELFPLMSGDGRERASRELTAVLALDHVATGLVHGDLGGENVLWVEGPTLSGIVDWDEVSIGDPAEDLAAIGASYGPTLLARILADLENPPVGHRIAAYQGTFALQQALAGALDGDDAELADGLTDYR</sequence>
<dbReference type="eggNOG" id="COG3173">
    <property type="taxonomic scope" value="Bacteria"/>
</dbReference>
<gene>
    <name evidence="2" type="ordered locus">BN6_57910</name>
</gene>
<dbReference type="STRING" id="1179773.BN6_57910"/>
<name>K0K892_SACES</name>
<evidence type="ECO:0000313" key="2">
    <source>
        <dbReference type="EMBL" id="CCH33049.1"/>
    </source>
</evidence>
<dbReference type="AlphaFoldDB" id="K0K892"/>
<organism evidence="2 3">
    <name type="scientific">Saccharothrix espanaensis (strain ATCC 51144 / DSM 44229 / JCM 9112 / NBRC 15066 / NRRL 15764)</name>
    <dbReference type="NCBI Taxonomy" id="1179773"/>
    <lineage>
        <taxon>Bacteria</taxon>
        <taxon>Bacillati</taxon>
        <taxon>Actinomycetota</taxon>
        <taxon>Actinomycetes</taxon>
        <taxon>Pseudonocardiales</taxon>
        <taxon>Pseudonocardiaceae</taxon>
        <taxon>Saccharothrix</taxon>
    </lineage>
</organism>
<dbReference type="InterPro" id="IPR051678">
    <property type="entry name" value="AGP_Transferase"/>
</dbReference>
<accession>K0K892</accession>
<dbReference type="Proteomes" id="UP000006281">
    <property type="component" value="Chromosome"/>
</dbReference>
<proteinExistence type="predicted"/>
<feature type="domain" description="Aminoglycoside phosphotransferase" evidence="1">
    <location>
        <begin position="14"/>
        <end position="211"/>
    </location>
</feature>
<dbReference type="EMBL" id="HE804045">
    <property type="protein sequence ID" value="CCH33049.1"/>
    <property type="molecule type" value="Genomic_DNA"/>
</dbReference>
<dbReference type="Pfam" id="PF01636">
    <property type="entry name" value="APH"/>
    <property type="match status" value="1"/>
</dbReference>
<evidence type="ECO:0000313" key="3">
    <source>
        <dbReference type="Proteomes" id="UP000006281"/>
    </source>
</evidence>
<evidence type="ECO:0000259" key="1">
    <source>
        <dbReference type="Pfam" id="PF01636"/>
    </source>
</evidence>
<reference evidence="2 3" key="1">
    <citation type="journal article" date="2012" name="BMC Genomics">
        <title>Complete genome sequence of Saccharothrix espanaensis DSM 44229T and comparison to the other completely sequenced Pseudonocardiaceae.</title>
        <authorList>
            <person name="Strobel T."/>
            <person name="Al-Dilaimi A."/>
            <person name="Blom J."/>
            <person name="Gessner A."/>
            <person name="Kalinowski J."/>
            <person name="Luzhetska M."/>
            <person name="Puhler A."/>
            <person name="Szczepanowski R."/>
            <person name="Bechthold A."/>
            <person name="Ruckert C."/>
        </authorList>
    </citation>
    <scope>NUCLEOTIDE SEQUENCE [LARGE SCALE GENOMIC DNA]</scope>
    <source>
        <strain evidence="3">ATCC 51144 / DSM 44229 / JCM 9112 / NBRC 15066 / NRRL 15764</strain>
    </source>
</reference>
<dbReference type="InterPro" id="IPR011009">
    <property type="entry name" value="Kinase-like_dom_sf"/>
</dbReference>
<dbReference type="KEGG" id="sesp:BN6_57910"/>
<dbReference type="InterPro" id="IPR002575">
    <property type="entry name" value="Aminoglycoside_PTrfase"/>
</dbReference>
<dbReference type="PANTHER" id="PTHR21310">
    <property type="entry name" value="AMINOGLYCOSIDE PHOSPHOTRANSFERASE-RELATED-RELATED"/>
    <property type="match status" value="1"/>
</dbReference>
<dbReference type="PANTHER" id="PTHR21310:SF15">
    <property type="entry name" value="AMINOGLYCOSIDE PHOSPHOTRANSFERASE DOMAIN-CONTAINING PROTEIN"/>
    <property type="match status" value="1"/>
</dbReference>
<dbReference type="HOGENOM" id="CLU_076583_0_0_11"/>
<keyword evidence="3" id="KW-1185">Reference proteome</keyword>
<dbReference type="Gene3D" id="3.90.1200.10">
    <property type="match status" value="1"/>
</dbReference>
<protein>
    <recommendedName>
        <fullName evidence="1">Aminoglycoside phosphotransferase domain-containing protein</fullName>
    </recommendedName>
</protein>
<dbReference type="SUPFAM" id="SSF56112">
    <property type="entry name" value="Protein kinase-like (PK-like)"/>
    <property type="match status" value="1"/>
</dbReference>